<protein>
    <submittedName>
        <fullName evidence="2">Uncharacterized protein</fullName>
    </submittedName>
</protein>
<feature type="region of interest" description="Disordered" evidence="1">
    <location>
        <begin position="1"/>
        <end position="247"/>
    </location>
</feature>
<keyword evidence="3" id="KW-1185">Reference proteome</keyword>
<evidence type="ECO:0000313" key="2">
    <source>
        <dbReference type="EMBL" id="KDQ19022.1"/>
    </source>
</evidence>
<dbReference type="AlphaFoldDB" id="A0A067N4F5"/>
<dbReference type="Proteomes" id="UP000027195">
    <property type="component" value="Unassembled WGS sequence"/>
</dbReference>
<feature type="compositionally biased region" description="Low complexity" evidence="1">
    <location>
        <begin position="1"/>
        <end position="13"/>
    </location>
</feature>
<dbReference type="InParanoid" id="A0A067N4F5"/>
<feature type="compositionally biased region" description="Polar residues" evidence="1">
    <location>
        <begin position="212"/>
        <end position="229"/>
    </location>
</feature>
<organism evidence="2 3">
    <name type="scientific">Botryobasidium botryosum (strain FD-172 SS1)</name>
    <dbReference type="NCBI Taxonomy" id="930990"/>
    <lineage>
        <taxon>Eukaryota</taxon>
        <taxon>Fungi</taxon>
        <taxon>Dikarya</taxon>
        <taxon>Basidiomycota</taxon>
        <taxon>Agaricomycotina</taxon>
        <taxon>Agaricomycetes</taxon>
        <taxon>Cantharellales</taxon>
        <taxon>Botryobasidiaceae</taxon>
        <taxon>Botryobasidium</taxon>
    </lineage>
</organism>
<dbReference type="HOGENOM" id="CLU_998125_0_0_1"/>
<dbReference type="OrthoDB" id="515401at2759"/>
<feature type="compositionally biased region" description="Low complexity" evidence="1">
    <location>
        <begin position="78"/>
        <end position="91"/>
    </location>
</feature>
<dbReference type="EMBL" id="KL198020">
    <property type="protein sequence ID" value="KDQ19022.1"/>
    <property type="molecule type" value="Genomic_DNA"/>
</dbReference>
<reference evidence="3" key="1">
    <citation type="journal article" date="2014" name="Proc. Natl. Acad. Sci. U.S.A.">
        <title>Extensive sampling of basidiomycete genomes demonstrates inadequacy of the white-rot/brown-rot paradigm for wood decay fungi.</title>
        <authorList>
            <person name="Riley R."/>
            <person name="Salamov A.A."/>
            <person name="Brown D.W."/>
            <person name="Nagy L.G."/>
            <person name="Floudas D."/>
            <person name="Held B.W."/>
            <person name="Levasseur A."/>
            <person name="Lombard V."/>
            <person name="Morin E."/>
            <person name="Otillar R."/>
            <person name="Lindquist E.A."/>
            <person name="Sun H."/>
            <person name="LaButti K.M."/>
            <person name="Schmutz J."/>
            <person name="Jabbour D."/>
            <person name="Luo H."/>
            <person name="Baker S.E."/>
            <person name="Pisabarro A.G."/>
            <person name="Walton J.D."/>
            <person name="Blanchette R.A."/>
            <person name="Henrissat B."/>
            <person name="Martin F."/>
            <person name="Cullen D."/>
            <person name="Hibbett D.S."/>
            <person name="Grigoriev I.V."/>
        </authorList>
    </citation>
    <scope>NUCLEOTIDE SEQUENCE [LARGE SCALE GENOMIC DNA]</scope>
    <source>
        <strain evidence="3">FD-172 SS1</strain>
    </source>
</reference>
<feature type="compositionally biased region" description="Low complexity" evidence="1">
    <location>
        <begin position="185"/>
        <end position="195"/>
    </location>
</feature>
<name>A0A067N4F5_BOTB1</name>
<feature type="region of interest" description="Disordered" evidence="1">
    <location>
        <begin position="285"/>
        <end position="338"/>
    </location>
</feature>
<sequence>MAEQQAAEALVAVGRQNSGGANVNPAPSPGIDESMAVDDTEDLPKKKRVRRTKRDREREAEMETVGIPNKDTSQPPHSGESSESADGESPSRWIDDAVMNESSPTASHPQPAPPSQHSQPRHSPPRYTQPPPGEDRYPALSRGRFASPHGGLELPPLNSTLTSHRGRTEAGGDESQSYRKGGGSPSRPRSPSSYHLPPPNFFHGRTSPPSGPTRSQPRSYSPTSHPESFSQRHRSGSRSPPITVPTIAELERHYGELRSERRRLEDLLATTDRMIVGIKRGLDDMRAASGEGSPGSGSGSRSVSSGDPPATRLRGKSGERAESGSVWAWEASSSHSHS</sequence>
<accession>A0A067N4F5</accession>
<evidence type="ECO:0000313" key="3">
    <source>
        <dbReference type="Proteomes" id="UP000027195"/>
    </source>
</evidence>
<dbReference type="STRING" id="930990.A0A067N4F5"/>
<evidence type="ECO:0000256" key="1">
    <source>
        <dbReference type="SAM" id="MobiDB-lite"/>
    </source>
</evidence>
<proteinExistence type="predicted"/>
<gene>
    <name evidence="2" type="ORF">BOTBODRAFT_170988</name>
</gene>